<feature type="region of interest" description="Disordered" evidence="1">
    <location>
        <begin position="1"/>
        <end position="28"/>
    </location>
</feature>
<evidence type="ECO:0000256" key="1">
    <source>
        <dbReference type="SAM" id="MobiDB-lite"/>
    </source>
</evidence>
<sequence length="148" mass="16019">MITQATQSYSHSTQASRPQTTLSEQQTSTIKETLEQFDPDNLSEADAQSIVNSFSEAGIKPSKALAEQMSELGFDAKAIGELAGAPAKPPKDKPDAQVDLKQVVDYLSDALSEQDTNQLNDEQKQALLSDLKSQFGLPEDGNLVNLHV</sequence>
<name>A0A167G818_9GAMM</name>
<dbReference type="PATRIC" id="fig|1365251.3.peg.596"/>
<comment type="caution">
    <text evidence="2">The sequence shown here is derived from an EMBL/GenBank/DDBJ whole genome shotgun (WGS) entry which is preliminary data.</text>
</comment>
<organism evidence="2 3">
    <name type="scientific">Pseudoalteromonas luteoviolacea H33</name>
    <dbReference type="NCBI Taxonomy" id="1365251"/>
    <lineage>
        <taxon>Bacteria</taxon>
        <taxon>Pseudomonadati</taxon>
        <taxon>Pseudomonadota</taxon>
        <taxon>Gammaproteobacteria</taxon>
        <taxon>Alteromonadales</taxon>
        <taxon>Pseudoalteromonadaceae</taxon>
        <taxon>Pseudoalteromonas</taxon>
    </lineage>
</organism>
<dbReference type="RefSeq" id="WP_063360302.1">
    <property type="nucleotide sequence ID" value="NZ_AUXZ01000035.1"/>
</dbReference>
<dbReference type="EMBL" id="AUXZ01000035">
    <property type="protein sequence ID" value="KZN54216.1"/>
    <property type="molecule type" value="Genomic_DNA"/>
</dbReference>
<accession>A0A167G818</accession>
<dbReference type="Proteomes" id="UP000076503">
    <property type="component" value="Unassembled WGS sequence"/>
</dbReference>
<protein>
    <recommendedName>
        <fullName evidence="4">Orphan protein</fullName>
    </recommendedName>
</protein>
<gene>
    <name evidence="2" type="ORF">N476_08450</name>
</gene>
<evidence type="ECO:0000313" key="2">
    <source>
        <dbReference type="EMBL" id="KZN54216.1"/>
    </source>
</evidence>
<evidence type="ECO:0008006" key="4">
    <source>
        <dbReference type="Google" id="ProtNLM"/>
    </source>
</evidence>
<evidence type="ECO:0000313" key="3">
    <source>
        <dbReference type="Proteomes" id="UP000076503"/>
    </source>
</evidence>
<proteinExistence type="predicted"/>
<dbReference type="AlphaFoldDB" id="A0A167G818"/>
<reference evidence="2 3" key="1">
    <citation type="submission" date="2013-07" db="EMBL/GenBank/DDBJ databases">
        <title>Comparative Genomic and Metabolomic Analysis of Twelve Strains of Pseudoalteromonas luteoviolacea.</title>
        <authorList>
            <person name="Vynne N.G."/>
            <person name="Mansson M."/>
            <person name="Gram L."/>
        </authorList>
    </citation>
    <scope>NUCLEOTIDE SEQUENCE [LARGE SCALE GENOMIC DNA]</scope>
    <source>
        <strain evidence="2 3">H33</strain>
    </source>
</reference>
<dbReference type="OrthoDB" id="6119669at2"/>